<gene>
    <name evidence="1" type="ORF">ENQ77_07115</name>
</gene>
<dbReference type="AlphaFoldDB" id="A0A7C2PEN5"/>
<reference evidence="1" key="1">
    <citation type="journal article" date="2020" name="mSystems">
        <title>Genome- and Community-Level Interaction Insights into Carbon Utilization and Element Cycling Functions of Hydrothermarchaeota in Hydrothermal Sediment.</title>
        <authorList>
            <person name="Zhou Z."/>
            <person name="Liu Y."/>
            <person name="Xu W."/>
            <person name="Pan J."/>
            <person name="Luo Z.H."/>
            <person name="Li M."/>
        </authorList>
    </citation>
    <scope>NUCLEOTIDE SEQUENCE [LARGE SCALE GENOMIC DNA]</scope>
    <source>
        <strain evidence="1">SpSt-34</strain>
    </source>
</reference>
<protein>
    <submittedName>
        <fullName evidence="1">Uncharacterized protein</fullName>
    </submittedName>
</protein>
<dbReference type="EMBL" id="DSOL01000200">
    <property type="protein sequence ID" value="HEN28398.1"/>
    <property type="molecule type" value="Genomic_DNA"/>
</dbReference>
<evidence type="ECO:0000313" key="1">
    <source>
        <dbReference type="EMBL" id="HEN28398.1"/>
    </source>
</evidence>
<accession>A0A7C2PEN5</accession>
<organism evidence="1">
    <name type="scientific">candidate division WOR-3 bacterium</name>
    <dbReference type="NCBI Taxonomy" id="2052148"/>
    <lineage>
        <taxon>Bacteria</taxon>
        <taxon>Bacteria division WOR-3</taxon>
    </lineage>
</organism>
<name>A0A7C2PEN5_UNCW3</name>
<comment type="caution">
    <text evidence="1">The sequence shown here is derived from an EMBL/GenBank/DDBJ whole genome shotgun (WGS) entry which is preliminary data.</text>
</comment>
<proteinExistence type="predicted"/>
<sequence>MISPDELINEVEPWNVESWREFIETQVVPIKILAETVAKQFAGDASAEVSRVLASYATRTLDVARRVVGDIKVEFEVPTDPIECLRLLVERCGNAFLGVGEAGKYTLLAWTLRKCTKEYLLEALYPTLKDEEKRKKTFEILGIKEDLPLFVPAVQSPLTENLTMLGYPDYPSICRVEAWGQKVSLSILPAREPTLGGSICRLVDGIVAVLSRPGILSSIELSADVVKTYLDKCPSRPAELYEHSYIRFYWEDSYAILSELSKWESDYPWSITGFAARCVDILHSPDKWDYIKQETNLLSFMRWLMPSLVTGRTELLLSTDGRVFLILERVVE</sequence>